<dbReference type="InterPro" id="IPR016181">
    <property type="entry name" value="Acyl_CoA_acyltransferase"/>
</dbReference>
<evidence type="ECO:0000313" key="2">
    <source>
        <dbReference type="Proteomes" id="UP001144036"/>
    </source>
</evidence>
<evidence type="ECO:0000313" key="1">
    <source>
        <dbReference type="EMBL" id="MDA0635140.1"/>
    </source>
</evidence>
<dbReference type="Gene3D" id="3.40.630.30">
    <property type="match status" value="1"/>
</dbReference>
<keyword evidence="2" id="KW-1185">Reference proteome</keyword>
<comment type="caution">
    <text evidence="1">The sequence shown here is derived from an EMBL/GenBank/DDBJ whole genome shotgun (WGS) entry which is preliminary data.</text>
</comment>
<reference evidence="1" key="1">
    <citation type="submission" date="2022-11" db="EMBL/GenBank/DDBJ databases">
        <title>Nonomuraea corallina sp. nov., a new species of the genus Nonomuraea isolated from sea side sediment in Thai sea.</title>
        <authorList>
            <person name="Ngamcharungchit C."/>
            <person name="Matsumoto A."/>
            <person name="Suriyachadkun C."/>
            <person name="Panbangred W."/>
            <person name="Inahashi Y."/>
            <person name="Intra B."/>
        </authorList>
    </citation>
    <scope>NUCLEOTIDE SEQUENCE</scope>
    <source>
        <strain evidence="1">MCN248</strain>
    </source>
</reference>
<name>A0ABT4SDB9_9ACTN</name>
<dbReference type="EMBL" id="JAPNNL010000060">
    <property type="protein sequence ID" value="MDA0635140.1"/>
    <property type="molecule type" value="Genomic_DNA"/>
</dbReference>
<protein>
    <submittedName>
        <fullName evidence="1">GNAT family protein</fullName>
    </submittedName>
</protein>
<accession>A0ABT4SDB9</accession>
<proteinExistence type="predicted"/>
<sequence length="52" mass="6189">MRLLLRLKFDKLGLHRIWRARDPQNRPSARVMTKADMVEEGRIRGHLHLKDG</sequence>
<organism evidence="1 2">
    <name type="scientific">Nonomuraea corallina</name>
    <dbReference type="NCBI Taxonomy" id="2989783"/>
    <lineage>
        <taxon>Bacteria</taxon>
        <taxon>Bacillati</taxon>
        <taxon>Actinomycetota</taxon>
        <taxon>Actinomycetes</taxon>
        <taxon>Streptosporangiales</taxon>
        <taxon>Streptosporangiaceae</taxon>
        <taxon>Nonomuraea</taxon>
    </lineage>
</organism>
<gene>
    <name evidence="1" type="ORF">OUY22_17110</name>
</gene>
<dbReference type="Proteomes" id="UP001144036">
    <property type="component" value="Unassembled WGS sequence"/>
</dbReference>
<dbReference type="SUPFAM" id="SSF55729">
    <property type="entry name" value="Acyl-CoA N-acyltransferases (Nat)"/>
    <property type="match status" value="1"/>
</dbReference>